<feature type="region of interest" description="Disordered" evidence="1">
    <location>
        <begin position="13"/>
        <end position="62"/>
    </location>
</feature>
<evidence type="ECO:0000313" key="2">
    <source>
        <dbReference type="EMBL" id="KAH7031622.1"/>
    </source>
</evidence>
<reference evidence="2" key="1">
    <citation type="journal article" date="2021" name="Nat. Commun.">
        <title>Genetic determinants of endophytism in the Arabidopsis root mycobiome.</title>
        <authorList>
            <person name="Mesny F."/>
            <person name="Miyauchi S."/>
            <person name="Thiergart T."/>
            <person name="Pickel B."/>
            <person name="Atanasova L."/>
            <person name="Karlsson M."/>
            <person name="Huettel B."/>
            <person name="Barry K.W."/>
            <person name="Haridas S."/>
            <person name="Chen C."/>
            <person name="Bauer D."/>
            <person name="Andreopoulos W."/>
            <person name="Pangilinan J."/>
            <person name="LaButti K."/>
            <person name="Riley R."/>
            <person name="Lipzen A."/>
            <person name="Clum A."/>
            <person name="Drula E."/>
            <person name="Henrissat B."/>
            <person name="Kohler A."/>
            <person name="Grigoriev I.V."/>
            <person name="Martin F.M."/>
            <person name="Hacquard S."/>
        </authorList>
    </citation>
    <scope>NUCLEOTIDE SEQUENCE</scope>
    <source>
        <strain evidence="2">MPI-CAGE-CH-0230</strain>
    </source>
</reference>
<keyword evidence="3" id="KW-1185">Reference proteome</keyword>
<comment type="caution">
    <text evidence="2">The sequence shown here is derived from an EMBL/GenBank/DDBJ whole genome shotgun (WGS) entry which is preliminary data.</text>
</comment>
<gene>
    <name evidence="2" type="ORF">B0I36DRAFT_125019</name>
</gene>
<dbReference type="AlphaFoldDB" id="A0A9P9BR65"/>
<evidence type="ECO:0000313" key="3">
    <source>
        <dbReference type="Proteomes" id="UP000756346"/>
    </source>
</evidence>
<dbReference type="Proteomes" id="UP000756346">
    <property type="component" value="Unassembled WGS sequence"/>
</dbReference>
<feature type="compositionally biased region" description="Basic and acidic residues" evidence="1">
    <location>
        <begin position="37"/>
        <end position="46"/>
    </location>
</feature>
<dbReference type="RefSeq" id="XP_046013302.1">
    <property type="nucleotide sequence ID" value="XM_046148100.1"/>
</dbReference>
<sequence length="198" mass="21395">MGPHDPICSALRISRGRREPPGWQKLPPPSACSTMHWEGRKSRPFDHGAAGRSHERKRESKPAQDRAGICVLCNYQRLTRITDAADMLSEKVSLTGAALQVCLRTRHGPGVAEAGPTSSECASVPGVKGFSCHVHQSTVPTTRAAAPTCESSDWGRLPRSRCVAPEVVCQSLASHSVGVNLVMQRDKCLVSPLLRRNA</sequence>
<evidence type="ECO:0000256" key="1">
    <source>
        <dbReference type="SAM" id="MobiDB-lite"/>
    </source>
</evidence>
<dbReference type="GeneID" id="70177646"/>
<proteinExistence type="predicted"/>
<feature type="compositionally biased region" description="Basic and acidic residues" evidence="1">
    <location>
        <begin position="52"/>
        <end position="62"/>
    </location>
</feature>
<dbReference type="EMBL" id="JAGTJQ010000005">
    <property type="protein sequence ID" value="KAH7031622.1"/>
    <property type="molecule type" value="Genomic_DNA"/>
</dbReference>
<organism evidence="2 3">
    <name type="scientific">Microdochium trichocladiopsis</name>
    <dbReference type="NCBI Taxonomy" id="1682393"/>
    <lineage>
        <taxon>Eukaryota</taxon>
        <taxon>Fungi</taxon>
        <taxon>Dikarya</taxon>
        <taxon>Ascomycota</taxon>
        <taxon>Pezizomycotina</taxon>
        <taxon>Sordariomycetes</taxon>
        <taxon>Xylariomycetidae</taxon>
        <taxon>Xylariales</taxon>
        <taxon>Microdochiaceae</taxon>
        <taxon>Microdochium</taxon>
    </lineage>
</organism>
<protein>
    <submittedName>
        <fullName evidence="2">Uncharacterized protein</fullName>
    </submittedName>
</protein>
<name>A0A9P9BR65_9PEZI</name>
<accession>A0A9P9BR65</accession>